<dbReference type="AlphaFoldDB" id="A0A9P9IX72"/>
<keyword evidence="2" id="KW-0805">Transcription regulation</keyword>
<dbReference type="Gene3D" id="4.10.240.10">
    <property type="entry name" value="Zn(2)-C6 fungal-type DNA-binding domain"/>
    <property type="match status" value="1"/>
</dbReference>
<dbReference type="PROSITE" id="PS50048">
    <property type="entry name" value="ZN2_CY6_FUNGAL_2"/>
    <property type="match status" value="1"/>
</dbReference>
<gene>
    <name evidence="8" type="ORF">EDB81DRAFT_887092</name>
</gene>
<dbReference type="GO" id="GO:0008270">
    <property type="term" value="F:zinc ion binding"/>
    <property type="evidence" value="ECO:0007669"/>
    <property type="project" value="InterPro"/>
</dbReference>
<keyword evidence="9" id="KW-1185">Reference proteome</keyword>
<evidence type="ECO:0000256" key="4">
    <source>
        <dbReference type="ARBA" id="ARBA00023163"/>
    </source>
</evidence>
<evidence type="ECO:0000313" key="9">
    <source>
        <dbReference type="Proteomes" id="UP000738349"/>
    </source>
</evidence>
<feature type="region of interest" description="Disordered" evidence="6">
    <location>
        <begin position="108"/>
        <end position="152"/>
    </location>
</feature>
<dbReference type="CDD" id="cd12148">
    <property type="entry name" value="fungal_TF_MHR"/>
    <property type="match status" value="1"/>
</dbReference>
<evidence type="ECO:0000256" key="2">
    <source>
        <dbReference type="ARBA" id="ARBA00023015"/>
    </source>
</evidence>
<dbReference type="GO" id="GO:0000976">
    <property type="term" value="F:transcription cis-regulatory region binding"/>
    <property type="evidence" value="ECO:0007669"/>
    <property type="project" value="TreeGrafter"/>
</dbReference>
<dbReference type="InterPro" id="IPR051089">
    <property type="entry name" value="prtT"/>
</dbReference>
<name>A0A9P9IX72_9HYPO</name>
<evidence type="ECO:0000256" key="3">
    <source>
        <dbReference type="ARBA" id="ARBA00023125"/>
    </source>
</evidence>
<dbReference type="Proteomes" id="UP000738349">
    <property type="component" value="Unassembled WGS sequence"/>
</dbReference>
<dbReference type="EMBL" id="JAGMUV010000014">
    <property type="protein sequence ID" value="KAH7134285.1"/>
    <property type="molecule type" value="Genomic_DNA"/>
</dbReference>
<dbReference type="InterPro" id="IPR001138">
    <property type="entry name" value="Zn2Cys6_DnaBD"/>
</dbReference>
<dbReference type="PANTHER" id="PTHR31845:SF38">
    <property type="entry name" value="TRANSCRIPTION FACTOR, PUTATIVE (AFU_ORTHOLOGUE AFUA_7G00410)-RELATED"/>
    <property type="match status" value="1"/>
</dbReference>
<dbReference type="GO" id="GO:0005634">
    <property type="term" value="C:nucleus"/>
    <property type="evidence" value="ECO:0007669"/>
    <property type="project" value="UniProtKB-SubCell"/>
</dbReference>
<evidence type="ECO:0000259" key="7">
    <source>
        <dbReference type="PROSITE" id="PS50048"/>
    </source>
</evidence>
<protein>
    <recommendedName>
        <fullName evidence="7">Zn(2)-C6 fungal-type domain-containing protein</fullName>
    </recommendedName>
</protein>
<dbReference type="PROSITE" id="PS00463">
    <property type="entry name" value="ZN2_CY6_FUNGAL_1"/>
    <property type="match status" value="1"/>
</dbReference>
<sequence>MPESQISRPSPSPPGDVQLHGEVRVVQAQCSQVIGGSQDTRASQVQPAPLLHLQSSIDFGASRVGRKFKACRTCRKHKLKCERNGNVICQRCLDNGTECVFDTLSSRRRETATNRDGAFPNPNSSSAPQNHSAEPVTPNQQTARPDYHGLPTNAVHASHQTRLAGPGQLSLSVQSSPAEGSIYQLTPKTQPSKLTSKDLTAPVSAMHNMSHYDESVQGLSKTPSDTYYVAPRLDLFFGGDDCQTDLISRGLVEQRQARYLFNGFMSCATNFLPIFDPILDSFEALRAKEPFCFAVILFLASCVEASPISHQCAQRVKELMAASLFSYPASLGKVQGMILLVAYAEGTWFAIGHALQMALDLGLDNTLSHEHMPDHISNLTHSESQRQAVRSTRVWLALCFIEKEIAMGTAKLSRISKVLDHDLAHLTCQSHTHPPNMRLASLVEAVQIREEFMMSITSAKDLDVSGSQRLRDMGVRFDEWFEHWDALHKGWLNAPPTNSYWKTEKRGIDCGYSLSSFQRTSLRGQNRYAMIFLGCATIGRVSGSKRLSAAMKTSGLLPEMLRFVLAIAMDQLRLVVESESYKWYLKWATNYTIMSLTFTGIHQEDIDEREVYTVVSAVAQILTEYHDSFFHRLIQVRLAQHPGGSPNQMASHELGGGGNRSFGFDCPVVSNLDQQRTDGRDTDGSQHQIPLGDMGNEMMASTGMGHQGFNPPDSLDQFLETPDWMMNPSTMMVFDMAR</sequence>
<reference evidence="8" key="1">
    <citation type="journal article" date="2021" name="Nat. Commun.">
        <title>Genetic determinants of endophytism in the Arabidopsis root mycobiome.</title>
        <authorList>
            <person name="Mesny F."/>
            <person name="Miyauchi S."/>
            <person name="Thiergart T."/>
            <person name="Pickel B."/>
            <person name="Atanasova L."/>
            <person name="Karlsson M."/>
            <person name="Huettel B."/>
            <person name="Barry K.W."/>
            <person name="Haridas S."/>
            <person name="Chen C."/>
            <person name="Bauer D."/>
            <person name="Andreopoulos W."/>
            <person name="Pangilinan J."/>
            <person name="LaButti K."/>
            <person name="Riley R."/>
            <person name="Lipzen A."/>
            <person name="Clum A."/>
            <person name="Drula E."/>
            <person name="Henrissat B."/>
            <person name="Kohler A."/>
            <person name="Grigoriev I.V."/>
            <person name="Martin F.M."/>
            <person name="Hacquard S."/>
        </authorList>
    </citation>
    <scope>NUCLEOTIDE SEQUENCE</scope>
    <source>
        <strain evidence="8">MPI-CAGE-AT-0147</strain>
    </source>
</reference>
<dbReference type="InterPro" id="IPR036864">
    <property type="entry name" value="Zn2-C6_fun-type_DNA-bd_sf"/>
</dbReference>
<dbReference type="PANTHER" id="PTHR31845">
    <property type="entry name" value="FINGER DOMAIN PROTEIN, PUTATIVE-RELATED"/>
    <property type="match status" value="1"/>
</dbReference>
<feature type="region of interest" description="Disordered" evidence="6">
    <location>
        <begin position="673"/>
        <end position="715"/>
    </location>
</feature>
<dbReference type="Pfam" id="PF00172">
    <property type="entry name" value="Zn_clus"/>
    <property type="match status" value="1"/>
</dbReference>
<evidence type="ECO:0000256" key="5">
    <source>
        <dbReference type="ARBA" id="ARBA00023242"/>
    </source>
</evidence>
<dbReference type="GO" id="GO:0000981">
    <property type="term" value="F:DNA-binding transcription factor activity, RNA polymerase II-specific"/>
    <property type="evidence" value="ECO:0007669"/>
    <property type="project" value="InterPro"/>
</dbReference>
<dbReference type="OrthoDB" id="4454541at2759"/>
<dbReference type="CDD" id="cd00067">
    <property type="entry name" value="GAL4"/>
    <property type="match status" value="1"/>
</dbReference>
<keyword evidence="3" id="KW-0238">DNA-binding</keyword>
<dbReference type="SMART" id="SM00066">
    <property type="entry name" value="GAL4"/>
    <property type="match status" value="1"/>
</dbReference>
<comment type="caution">
    <text evidence="8">The sequence shown here is derived from an EMBL/GenBank/DDBJ whole genome shotgun (WGS) entry which is preliminary data.</text>
</comment>
<organism evidence="8 9">
    <name type="scientific">Dactylonectria macrodidyma</name>
    <dbReference type="NCBI Taxonomy" id="307937"/>
    <lineage>
        <taxon>Eukaryota</taxon>
        <taxon>Fungi</taxon>
        <taxon>Dikarya</taxon>
        <taxon>Ascomycota</taxon>
        <taxon>Pezizomycotina</taxon>
        <taxon>Sordariomycetes</taxon>
        <taxon>Hypocreomycetidae</taxon>
        <taxon>Hypocreales</taxon>
        <taxon>Nectriaceae</taxon>
        <taxon>Dactylonectria</taxon>
    </lineage>
</organism>
<evidence type="ECO:0000256" key="1">
    <source>
        <dbReference type="ARBA" id="ARBA00004123"/>
    </source>
</evidence>
<evidence type="ECO:0000256" key="6">
    <source>
        <dbReference type="SAM" id="MobiDB-lite"/>
    </source>
</evidence>
<keyword evidence="5" id="KW-0539">Nucleus</keyword>
<feature type="domain" description="Zn(2)-C6 fungal-type" evidence="7">
    <location>
        <begin position="70"/>
        <end position="101"/>
    </location>
</feature>
<comment type="subcellular location">
    <subcellularLocation>
        <location evidence="1">Nucleus</location>
    </subcellularLocation>
</comment>
<keyword evidence="4" id="KW-0804">Transcription</keyword>
<feature type="compositionally biased region" description="Basic and acidic residues" evidence="6">
    <location>
        <begin position="675"/>
        <end position="684"/>
    </location>
</feature>
<feature type="compositionally biased region" description="Polar residues" evidence="6">
    <location>
        <begin position="121"/>
        <end position="143"/>
    </location>
</feature>
<proteinExistence type="predicted"/>
<dbReference type="SUPFAM" id="SSF57701">
    <property type="entry name" value="Zn2/Cys6 DNA-binding domain"/>
    <property type="match status" value="1"/>
</dbReference>
<accession>A0A9P9IX72</accession>
<evidence type="ECO:0000313" key="8">
    <source>
        <dbReference type="EMBL" id="KAH7134285.1"/>
    </source>
</evidence>